<dbReference type="InterPro" id="IPR001128">
    <property type="entry name" value="Cyt_P450"/>
</dbReference>
<dbReference type="PANTHER" id="PTHR24282:SF211">
    <property type="entry name" value="CYTOCHROME P450-RELATED"/>
    <property type="match status" value="1"/>
</dbReference>
<evidence type="ECO:0000256" key="4">
    <source>
        <dbReference type="ARBA" id="ARBA00022692"/>
    </source>
</evidence>
<keyword evidence="5 11" id="KW-0479">Metal-binding</keyword>
<evidence type="ECO:0000256" key="10">
    <source>
        <dbReference type="ARBA" id="ARBA00023136"/>
    </source>
</evidence>
<comment type="cofactor">
    <cofactor evidence="11">
        <name>heme</name>
        <dbReference type="ChEBI" id="CHEBI:30413"/>
    </cofactor>
</comment>
<comment type="caution">
    <text evidence="13">The sequence shown here is derived from an EMBL/GenBank/DDBJ whole genome shotgun (WGS) entry which is preliminary data.</text>
</comment>
<dbReference type="SUPFAM" id="SSF48264">
    <property type="entry name" value="Cytochrome P450"/>
    <property type="match status" value="1"/>
</dbReference>
<dbReference type="PRINTS" id="PR00385">
    <property type="entry name" value="P450"/>
</dbReference>
<comment type="similarity">
    <text evidence="2 12">Belongs to the cytochrome P450 family.</text>
</comment>
<evidence type="ECO:0000256" key="8">
    <source>
        <dbReference type="ARBA" id="ARBA00023004"/>
    </source>
</evidence>
<keyword evidence="10" id="KW-0472">Membrane</keyword>
<dbReference type="PANTHER" id="PTHR24282">
    <property type="entry name" value="CYTOCHROME P450 FAMILY MEMBER"/>
    <property type="match status" value="1"/>
</dbReference>
<dbReference type="OrthoDB" id="1470350at2759"/>
<dbReference type="Gene3D" id="1.10.630.10">
    <property type="entry name" value="Cytochrome P450"/>
    <property type="match status" value="1"/>
</dbReference>
<accession>A0A3S3NIC0</accession>
<evidence type="ECO:0000256" key="7">
    <source>
        <dbReference type="ARBA" id="ARBA00023002"/>
    </source>
</evidence>
<evidence type="ECO:0000256" key="3">
    <source>
        <dbReference type="ARBA" id="ARBA00022617"/>
    </source>
</evidence>
<dbReference type="GO" id="GO:0016020">
    <property type="term" value="C:membrane"/>
    <property type="evidence" value="ECO:0007669"/>
    <property type="project" value="UniProtKB-SubCell"/>
</dbReference>
<evidence type="ECO:0000256" key="1">
    <source>
        <dbReference type="ARBA" id="ARBA00004370"/>
    </source>
</evidence>
<dbReference type="InterPro" id="IPR050665">
    <property type="entry name" value="Cytochrome_P450_Monooxygen"/>
</dbReference>
<evidence type="ECO:0000313" key="14">
    <source>
        <dbReference type="Proteomes" id="UP000283530"/>
    </source>
</evidence>
<dbReference type="InterPro" id="IPR002401">
    <property type="entry name" value="Cyt_P450_E_grp-I"/>
</dbReference>
<evidence type="ECO:0000313" key="13">
    <source>
        <dbReference type="EMBL" id="RWR95694.1"/>
    </source>
</evidence>
<keyword evidence="4" id="KW-0812">Transmembrane</keyword>
<protein>
    <submittedName>
        <fullName evidence="13">Cytochrome P450 734A1</fullName>
    </submittedName>
</protein>
<dbReference type="InterPro" id="IPR017972">
    <property type="entry name" value="Cyt_P450_CS"/>
</dbReference>
<evidence type="ECO:0000256" key="2">
    <source>
        <dbReference type="ARBA" id="ARBA00010617"/>
    </source>
</evidence>
<organism evidence="13 14">
    <name type="scientific">Cinnamomum micranthum f. kanehirae</name>
    <dbReference type="NCBI Taxonomy" id="337451"/>
    <lineage>
        <taxon>Eukaryota</taxon>
        <taxon>Viridiplantae</taxon>
        <taxon>Streptophyta</taxon>
        <taxon>Embryophyta</taxon>
        <taxon>Tracheophyta</taxon>
        <taxon>Spermatophyta</taxon>
        <taxon>Magnoliopsida</taxon>
        <taxon>Magnoliidae</taxon>
        <taxon>Laurales</taxon>
        <taxon>Lauraceae</taxon>
        <taxon>Cinnamomum</taxon>
    </lineage>
</organism>
<sequence length="494" mass="56209">MSLLLAVFLLLLFSFLFKSIYTFIWRPLKLQLHFQRQGLCGPRRHLINGNAKEARELIARAQSEPLPLSHDVVGRVIPQYYHWSKQYGKTFLYWFGSTPRLAIAEPEMVKEVLVNSSGAFEKLSLNPLARQLLGNGVVNLKGDKWAHHRKIANLVLSIERVKGWVPLMVDSIEKMLERWDKEGRDHGREFEVEVFRELQNLTSDIISKAAFGSSYEEGKNVFQLQGQQTYLVSQALRTLYIPGLSLLPTKLNRKRWRLQKEIRESLLKLIQNKKEMSRDSGNLIDVMVSEGVDVDEIIEECKTFHFAGKETSANLLTWTILLLAMHPEWQHKAREEVLLVCGPTDPPTMDSLSLLKLVGMILNESLRLYPPAVMLMREASKDVKLGNLQIPAGTQIYLPMIAIHQDTQLWGEDGGHFNPLRFSDSRKHLGAFFPFGLGARACAGPNLSLVESKIALAMILRRFTFAVSPAYAHAPMFVITLQPQHGVHIIFQKI</sequence>
<comment type="subcellular location">
    <subcellularLocation>
        <location evidence="1">Membrane</location>
    </subcellularLocation>
</comment>
<keyword evidence="7 12" id="KW-0560">Oxidoreductase</keyword>
<dbReference type="GO" id="GO:0005506">
    <property type="term" value="F:iron ion binding"/>
    <property type="evidence" value="ECO:0007669"/>
    <property type="project" value="InterPro"/>
</dbReference>
<keyword evidence="8 11" id="KW-0408">Iron</keyword>
<dbReference type="GO" id="GO:0016705">
    <property type="term" value="F:oxidoreductase activity, acting on paired donors, with incorporation or reduction of molecular oxygen"/>
    <property type="evidence" value="ECO:0007669"/>
    <property type="project" value="InterPro"/>
</dbReference>
<evidence type="ECO:0000256" key="6">
    <source>
        <dbReference type="ARBA" id="ARBA00022989"/>
    </source>
</evidence>
<dbReference type="GO" id="GO:0004497">
    <property type="term" value="F:monooxygenase activity"/>
    <property type="evidence" value="ECO:0007669"/>
    <property type="project" value="UniProtKB-KW"/>
</dbReference>
<name>A0A3S3NIC0_9MAGN</name>
<keyword evidence="3 11" id="KW-0349">Heme</keyword>
<dbReference type="PROSITE" id="PS00086">
    <property type="entry name" value="CYTOCHROME_P450"/>
    <property type="match status" value="1"/>
</dbReference>
<dbReference type="FunFam" id="1.10.630.10:FF:000029">
    <property type="entry name" value="Cytochrome P450 734A1"/>
    <property type="match status" value="1"/>
</dbReference>
<dbReference type="STRING" id="337451.A0A3S3NIC0"/>
<evidence type="ECO:0000256" key="11">
    <source>
        <dbReference type="PIRSR" id="PIRSR602401-1"/>
    </source>
</evidence>
<evidence type="ECO:0000256" key="5">
    <source>
        <dbReference type="ARBA" id="ARBA00022723"/>
    </source>
</evidence>
<keyword evidence="14" id="KW-1185">Reference proteome</keyword>
<keyword evidence="6" id="KW-1133">Transmembrane helix</keyword>
<dbReference type="GO" id="GO:0020037">
    <property type="term" value="F:heme binding"/>
    <property type="evidence" value="ECO:0007669"/>
    <property type="project" value="InterPro"/>
</dbReference>
<reference evidence="13 14" key="1">
    <citation type="journal article" date="2019" name="Nat. Plants">
        <title>Stout camphor tree genome fills gaps in understanding of flowering plant genome evolution.</title>
        <authorList>
            <person name="Chaw S.M."/>
            <person name="Liu Y.C."/>
            <person name="Wu Y.W."/>
            <person name="Wang H.Y."/>
            <person name="Lin C.I."/>
            <person name="Wu C.S."/>
            <person name="Ke H.M."/>
            <person name="Chang L.Y."/>
            <person name="Hsu C.Y."/>
            <person name="Yang H.T."/>
            <person name="Sudianto E."/>
            <person name="Hsu M.H."/>
            <person name="Wu K.P."/>
            <person name="Wang L.N."/>
            <person name="Leebens-Mack J.H."/>
            <person name="Tsai I.J."/>
        </authorList>
    </citation>
    <scope>NUCLEOTIDE SEQUENCE [LARGE SCALE GENOMIC DNA]</scope>
    <source>
        <strain evidence="14">cv. Chaw 1501</strain>
        <tissue evidence="13">Young leaves</tissue>
    </source>
</reference>
<dbReference type="Proteomes" id="UP000283530">
    <property type="component" value="Unassembled WGS sequence"/>
</dbReference>
<dbReference type="Pfam" id="PF00067">
    <property type="entry name" value="p450"/>
    <property type="match status" value="1"/>
</dbReference>
<dbReference type="EMBL" id="QPKB01000011">
    <property type="protein sequence ID" value="RWR95694.1"/>
    <property type="molecule type" value="Genomic_DNA"/>
</dbReference>
<dbReference type="PRINTS" id="PR00463">
    <property type="entry name" value="EP450I"/>
</dbReference>
<gene>
    <name evidence="13" type="ORF">CKAN_02504800</name>
</gene>
<evidence type="ECO:0000256" key="12">
    <source>
        <dbReference type="RuleBase" id="RU000461"/>
    </source>
</evidence>
<evidence type="ECO:0000256" key="9">
    <source>
        <dbReference type="ARBA" id="ARBA00023033"/>
    </source>
</evidence>
<proteinExistence type="inferred from homology"/>
<dbReference type="InterPro" id="IPR036396">
    <property type="entry name" value="Cyt_P450_sf"/>
</dbReference>
<feature type="binding site" description="axial binding residue" evidence="11">
    <location>
        <position position="442"/>
    </location>
    <ligand>
        <name>heme</name>
        <dbReference type="ChEBI" id="CHEBI:30413"/>
    </ligand>
    <ligandPart>
        <name>Fe</name>
        <dbReference type="ChEBI" id="CHEBI:18248"/>
    </ligandPart>
</feature>
<keyword evidence="9 12" id="KW-0503">Monooxygenase</keyword>
<dbReference type="AlphaFoldDB" id="A0A3S3NIC0"/>